<proteinExistence type="predicted"/>
<reference key="1">
    <citation type="journal article" date="2014" name="PLoS Genet.">
        <title>Signature Gene Expression Reveals Novel Clues to the Molecular Mechanisms of Dimorphic Transition in Penicillium marneffei.</title>
        <authorList>
            <person name="Yang E."/>
            <person name="Wang G."/>
            <person name="Cai J."/>
            <person name="Woo P.C."/>
            <person name="Lau S.K."/>
            <person name="Yuen K.-Y."/>
            <person name="Chow W.-N."/>
            <person name="Lin X."/>
        </authorList>
    </citation>
    <scope>NUCLEOTIDE SEQUENCE [LARGE SCALE GENOMIC DNA]</scope>
    <source>
        <strain>PM1</strain>
    </source>
</reference>
<evidence type="ECO:0000313" key="1">
    <source>
        <dbReference type="EMBL" id="KFX48328.1"/>
    </source>
</evidence>
<sequence>MAPLTSTNSESGVSGLSTEPGLKFCPWSDPLEEHTILVQSNEVHLIPLGDQKCHHKLEVTAQDTLNGFSTAGNRLTDDVIIFSSRSGVVFGRIPNSLSDDAVIQWLKSFLEYVSTSEQAAWWHTDHSGPWACYVFVPMNTKRTKWTYSNTRNDKERPLRILSMLDIYAEEKPWFVWPCEDSRVAIINGKCYVPRQHKRRRNIQTHKVEGQSKESNSTKVSFVWDPVEQSREVILRDEEWKDELLMERVEMSLI</sequence>
<dbReference type="AlphaFoldDB" id="A0A093XST2"/>
<comment type="caution">
    <text evidence="1">The sequence shown here is derived from an EMBL/GenBank/DDBJ whole genome shotgun (WGS) entry which is preliminary data.</text>
</comment>
<accession>A0A093XST2</accession>
<name>A0A093XST2_TALMA</name>
<dbReference type="EMBL" id="JPOX01000012">
    <property type="protein sequence ID" value="KFX48328.1"/>
    <property type="molecule type" value="Genomic_DNA"/>
</dbReference>
<reference evidence="1" key="2">
    <citation type="journal article" date="2014" name="PLoS Genet.">
        <title>Signature gene expression reveals novel clues to the molecular mechanisms of dimorphic transition in Penicillium marneffei.</title>
        <authorList>
            <person name="Yang E."/>
            <person name="Wang G."/>
            <person name="Cai J."/>
            <person name="Woo P.C."/>
            <person name="Lau S.K."/>
            <person name="Yuen K.-Y."/>
            <person name="Chow W.-N."/>
            <person name="Lin X."/>
        </authorList>
    </citation>
    <scope>NUCLEOTIDE SEQUENCE</scope>
    <source>
        <strain evidence="1">PM1</strain>
    </source>
</reference>
<gene>
    <name evidence="1" type="ORF">GQ26_0120560</name>
</gene>
<organism evidence="1">
    <name type="scientific">Talaromyces marneffei PM1</name>
    <dbReference type="NCBI Taxonomy" id="1077442"/>
    <lineage>
        <taxon>Eukaryota</taxon>
        <taxon>Fungi</taxon>
        <taxon>Dikarya</taxon>
        <taxon>Ascomycota</taxon>
        <taxon>Pezizomycotina</taxon>
        <taxon>Eurotiomycetes</taxon>
        <taxon>Eurotiomycetidae</taxon>
        <taxon>Eurotiales</taxon>
        <taxon>Trichocomaceae</taxon>
        <taxon>Talaromyces</taxon>
        <taxon>Talaromyces sect. Talaromyces</taxon>
    </lineage>
</organism>
<dbReference type="HOGENOM" id="CLU_1099118_0_0_1"/>
<protein>
    <submittedName>
        <fullName evidence="1">Uncharacterized protein</fullName>
    </submittedName>
</protein>